<dbReference type="InterPro" id="IPR011008">
    <property type="entry name" value="Dimeric_a/b-barrel"/>
</dbReference>
<dbReference type="Proteomes" id="UP000004038">
    <property type="component" value="Unassembled WGS sequence"/>
</dbReference>
<gene>
    <name evidence="2" type="ORF">SM0020_33228</name>
</gene>
<dbReference type="EMBL" id="AGVV01000131">
    <property type="protein sequence ID" value="EHK73573.1"/>
    <property type="molecule type" value="Genomic_DNA"/>
</dbReference>
<evidence type="ECO:0000313" key="3">
    <source>
        <dbReference type="Proteomes" id="UP000004038"/>
    </source>
</evidence>
<protein>
    <submittedName>
        <fullName evidence="2">AsnC family transcriptional regulator</fullName>
    </submittedName>
</protein>
<accession>H0GAT3</accession>
<reference evidence="2 3" key="1">
    <citation type="journal article" date="2012" name="J. Bacteriol.">
        <title>Draft Genome Sequence of Sinorhizobium meliloti CCNWSX0020, a Nitrogen-Fixing Symbiont with Copper Tolerance Capability Isolated from Lead-Zinc Mine Tailings.</title>
        <authorList>
            <person name="Li Z."/>
            <person name="Ma Z."/>
            <person name="Hao X."/>
            <person name="Wei G."/>
        </authorList>
    </citation>
    <scope>NUCLEOTIDE SEQUENCE [LARGE SCALE GENOMIC DNA]</scope>
    <source>
        <strain evidence="2 3">CCNWSX0020</strain>
    </source>
</reference>
<feature type="domain" description="Transcription regulator AsnC/Lrp ligand binding" evidence="1">
    <location>
        <begin position="2"/>
        <end position="41"/>
    </location>
</feature>
<dbReference type="Pfam" id="PF01037">
    <property type="entry name" value="AsnC_trans_reg"/>
    <property type="match status" value="1"/>
</dbReference>
<sequence length="54" mass="6022">MVIGGFDYLVKARIADMAMFQEFLQRVILPLTGVRETHTYASIGDVKPDALLPL</sequence>
<organism evidence="2 3">
    <name type="scientific">Sinorhizobium meliloti CCNWSX0020</name>
    <dbReference type="NCBI Taxonomy" id="1107881"/>
    <lineage>
        <taxon>Bacteria</taxon>
        <taxon>Pseudomonadati</taxon>
        <taxon>Pseudomonadota</taxon>
        <taxon>Alphaproteobacteria</taxon>
        <taxon>Hyphomicrobiales</taxon>
        <taxon>Rhizobiaceae</taxon>
        <taxon>Sinorhizobium/Ensifer group</taxon>
        <taxon>Sinorhizobium</taxon>
    </lineage>
</organism>
<dbReference type="AlphaFoldDB" id="H0GAT3"/>
<dbReference type="SUPFAM" id="SSF54909">
    <property type="entry name" value="Dimeric alpha+beta barrel"/>
    <property type="match status" value="1"/>
</dbReference>
<evidence type="ECO:0000259" key="1">
    <source>
        <dbReference type="Pfam" id="PF01037"/>
    </source>
</evidence>
<dbReference type="InterPro" id="IPR019887">
    <property type="entry name" value="Tscrpt_reg_AsnC/Lrp_C"/>
</dbReference>
<proteinExistence type="predicted"/>
<dbReference type="Gene3D" id="3.30.70.920">
    <property type="match status" value="1"/>
</dbReference>
<dbReference type="PATRIC" id="fig|1107881.3.peg.6706"/>
<evidence type="ECO:0000313" key="2">
    <source>
        <dbReference type="EMBL" id="EHK73573.1"/>
    </source>
</evidence>
<name>H0GAT3_RHIML</name>